<dbReference type="EMBL" id="ML979140">
    <property type="protein sequence ID" value="KAF1912245.1"/>
    <property type="molecule type" value="Genomic_DNA"/>
</dbReference>
<accession>A0A6A5Q9Y0</accession>
<organism evidence="1 2">
    <name type="scientific">Ampelomyces quisqualis</name>
    <name type="common">Powdery mildew agent</name>
    <dbReference type="NCBI Taxonomy" id="50730"/>
    <lineage>
        <taxon>Eukaryota</taxon>
        <taxon>Fungi</taxon>
        <taxon>Dikarya</taxon>
        <taxon>Ascomycota</taxon>
        <taxon>Pezizomycotina</taxon>
        <taxon>Dothideomycetes</taxon>
        <taxon>Pleosporomycetidae</taxon>
        <taxon>Pleosporales</taxon>
        <taxon>Pleosporineae</taxon>
        <taxon>Phaeosphaeriaceae</taxon>
        <taxon>Ampelomyces</taxon>
    </lineage>
</organism>
<sequence length="62" mass="7119">MARDLNTWVGRGMDTWLLRCILAWGFCTGRLGWLGKAATYFLGPSRHQKVDWTDSILYANEV</sequence>
<evidence type="ECO:0000313" key="2">
    <source>
        <dbReference type="Proteomes" id="UP000800096"/>
    </source>
</evidence>
<protein>
    <submittedName>
        <fullName evidence="1">Uncharacterized protein</fullName>
    </submittedName>
</protein>
<gene>
    <name evidence="1" type="ORF">BDU57DRAFT_522412</name>
</gene>
<evidence type="ECO:0000313" key="1">
    <source>
        <dbReference type="EMBL" id="KAF1912245.1"/>
    </source>
</evidence>
<dbReference type="AlphaFoldDB" id="A0A6A5Q9Y0"/>
<proteinExistence type="predicted"/>
<dbReference type="Proteomes" id="UP000800096">
    <property type="component" value="Unassembled WGS sequence"/>
</dbReference>
<reference evidence="1" key="1">
    <citation type="journal article" date="2020" name="Stud. Mycol.">
        <title>101 Dothideomycetes genomes: a test case for predicting lifestyles and emergence of pathogens.</title>
        <authorList>
            <person name="Haridas S."/>
            <person name="Albert R."/>
            <person name="Binder M."/>
            <person name="Bloem J."/>
            <person name="Labutti K."/>
            <person name="Salamov A."/>
            <person name="Andreopoulos B."/>
            <person name="Baker S."/>
            <person name="Barry K."/>
            <person name="Bills G."/>
            <person name="Bluhm B."/>
            <person name="Cannon C."/>
            <person name="Castanera R."/>
            <person name="Culley D."/>
            <person name="Daum C."/>
            <person name="Ezra D."/>
            <person name="Gonzalez J."/>
            <person name="Henrissat B."/>
            <person name="Kuo A."/>
            <person name="Liang C."/>
            <person name="Lipzen A."/>
            <person name="Lutzoni F."/>
            <person name="Magnuson J."/>
            <person name="Mondo S."/>
            <person name="Nolan M."/>
            <person name="Ohm R."/>
            <person name="Pangilinan J."/>
            <person name="Park H.-J."/>
            <person name="Ramirez L."/>
            <person name="Alfaro M."/>
            <person name="Sun H."/>
            <person name="Tritt A."/>
            <person name="Yoshinaga Y."/>
            <person name="Zwiers L.-H."/>
            <person name="Turgeon B."/>
            <person name="Goodwin S."/>
            <person name="Spatafora J."/>
            <person name="Crous P."/>
            <person name="Grigoriev I."/>
        </authorList>
    </citation>
    <scope>NUCLEOTIDE SEQUENCE</scope>
    <source>
        <strain evidence="1">HMLAC05119</strain>
    </source>
</reference>
<keyword evidence="2" id="KW-1185">Reference proteome</keyword>
<name>A0A6A5Q9Y0_AMPQU</name>